<dbReference type="AlphaFoldDB" id="A0AAD5ZHX7"/>
<keyword evidence="9" id="KW-1185">Reference proteome</keyword>
<dbReference type="GO" id="GO:0046872">
    <property type="term" value="F:metal ion binding"/>
    <property type="evidence" value="ECO:0007669"/>
    <property type="project" value="UniProtKB-KW"/>
</dbReference>
<dbReference type="InterPro" id="IPR006121">
    <property type="entry name" value="HMA_dom"/>
</dbReference>
<organism evidence="8 9">
    <name type="scientific">Rhynchospora tenuis</name>
    <dbReference type="NCBI Taxonomy" id="198213"/>
    <lineage>
        <taxon>Eukaryota</taxon>
        <taxon>Viridiplantae</taxon>
        <taxon>Streptophyta</taxon>
        <taxon>Embryophyta</taxon>
        <taxon>Tracheophyta</taxon>
        <taxon>Spermatophyta</taxon>
        <taxon>Magnoliopsida</taxon>
        <taxon>Liliopsida</taxon>
        <taxon>Poales</taxon>
        <taxon>Cyperaceae</taxon>
        <taxon>Cyperoideae</taxon>
        <taxon>Rhynchosporeae</taxon>
        <taxon>Rhynchospora</taxon>
    </lineage>
</organism>
<feature type="domain" description="HMA" evidence="7">
    <location>
        <begin position="2"/>
        <end position="65"/>
    </location>
</feature>
<evidence type="ECO:0000256" key="2">
    <source>
        <dbReference type="ARBA" id="ARBA00022723"/>
    </source>
</evidence>
<dbReference type="Gene3D" id="3.30.70.100">
    <property type="match status" value="1"/>
</dbReference>
<dbReference type="InterPro" id="IPR036163">
    <property type="entry name" value="HMA_dom_sf"/>
</dbReference>
<evidence type="ECO:0000256" key="5">
    <source>
        <dbReference type="ARBA" id="ARBA00024045"/>
    </source>
</evidence>
<keyword evidence="1" id="KW-0488">Methylation</keyword>
<name>A0AAD5ZHX7_9POAL</name>
<feature type="compositionally biased region" description="Basic and acidic residues" evidence="6">
    <location>
        <begin position="73"/>
        <end position="130"/>
    </location>
</feature>
<evidence type="ECO:0000256" key="4">
    <source>
        <dbReference type="ARBA" id="ARBA00023289"/>
    </source>
</evidence>
<keyword evidence="2" id="KW-0479">Metal-binding</keyword>
<evidence type="ECO:0000313" key="9">
    <source>
        <dbReference type="Proteomes" id="UP001210211"/>
    </source>
</evidence>
<gene>
    <name evidence="8" type="ORF">LUZ61_001865</name>
</gene>
<protein>
    <recommendedName>
        <fullName evidence="7">HMA domain-containing protein</fullName>
    </recommendedName>
</protein>
<keyword evidence="3" id="KW-0449">Lipoprotein</keyword>
<sequence>MSKKIELRVHGYGDKSQPAIMKAVAKVPGIKSISMDPEKGVLTITGTADVVEVVKQLKKAKKPAEIISVGPEKPPEKKDEKKDGDKKNGDNKNGDKKDGDKKDGDKKNGDKKDGDKKDGDKKNGDKKECKQPPFPCYCYCPQQCYCGGGQASNFPPPGYPPVVLYDQSPYGNCTIL</sequence>
<accession>A0AAD5ZHX7</accession>
<evidence type="ECO:0000259" key="7">
    <source>
        <dbReference type="PROSITE" id="PS50846"/>
    </source>
</evidence>
<comment type="similarity">
    <text evidence="5">Belongs to the HIPP family.</text>
</comment>
<evidence type="ECO:0000256" key="1">
    <source>
        <dbReference type="ARBA" id="ARBA00022481"/>
    </source>
</evidence>
<dbReference type="PROSITE" id="PS50846">
    <property type="entry name" value="HMA_2"/>
    <property type="match status" value="1"/>
</dbReference>
<keyword evidence="4" id="KW-0636">Prenylation</keyword>
<evidence type="ECO:0000256" key="3">
    <source>
        <dbReference type="ARBA" id="ARBA00023288"/>
    </source>
</evidence>
<proteinExistence type="inferred from homology"/>
<dbReference type="EMBL" id="JAMRDG010000001">
    <property type="protein sequence ID" value="KAJ3698160.1"/>
    <property type="molecule type" value="Genomic_DNA"/>
</dbReference>
<dbReference type="Pfam" id="PF00403">
    <property type="entry name" value="HMA"/>
    <property type="match status" value="1"/>
</dbReference>
<dbReference type="PANTHER" id="PTHR45811:SF33">
    <property type="entry name" value="HEAVY METAL-ASSOCIATED ISOPRENYLATED PLANT PROTEIN 2-RELATED"/>
    <property type="match status" value="1"/>
</dbReference>
<comment type="caution">
    <text evidence="8">The sequence shown here is derived from an EMBL/GenBank/DDBJ whole genome shotgun (WGS) entry which is preliminary data.</text>
</comment>
<dbReference type="InterPro" id="IPR051863">
    <property type="entry name" value="HIPP"/>
</dbReference>
<dbReference type="Proteomes" id="UP001210211">
    <property type="component" value="Unassembled WGS sequence"/>
</dbReference>
<dbReference type="SUPFAM" id="SSF55008">
    <property type="entry name" value="HMA, heavy metal-associated domain"/>
    <property type="match status" value="1"/>
</dbReference>
<feature type="region of interest" description="Disordered" evidence="6">
    <location>
        <begin position="58"/>
        <end position="134"/>
    </location>
</feature>
<dbReference type="PANTHER" id="PTHR45811">
    <property type="entry name" value="COPPER TRANSPORT PROTEIN FAMILY-RELATED"/>
    <property type="match status" value="1"/>
</dbReference>
<evidence type="ECO:0000256" key="6">
    <source>
        <dbReference type="SAM" id="MobiDB-lite"/>
    </source>
</evidence>
<reference evidence="8 9" key="1">
    <citation type="journal article" date="2022" name="Cell">
        <title>Repeat-based holocentromeres influence genome architecture and karyotype evolution.</title>
        <authorList>
            <person name="Hofstatter P.G."/>
            <person name="Thangavel G."/>
            <person name="Lux T."/>
            <person name="Neumann P."/>
            <person name="Vondrak T."/>
            <person name="Novak P."/>
            <person name="Zhang M."/>
            <person name="Costa L."/>
            <person name="Castellani M."/>
            <person name="Scott A."/>
            <person name="Toegelov H."/>
            <person name="Fuchs J."/>
            <person name="Mata-Sucre Y."/>
            <person name="Dias Y."/>
            <person name="Vanzela A.L.L."/>
            <person name="Huettel B."/>
            <person name="Almeida C.C.S."/>
            <person name="Simkova H."/>
            <person name="Souza G."/>
            <person name="Pedrosa-Harand A."/>
            <person name="Macas J."/>
            <person name="Mayer K.F.X."/>
            <person name="Houben A."/>
            <person name="Marques A."/>
        </authorList>
    </citation>
    <scope>NUCLEOTIDE SEQUENCE [LARGE SCALE GENOMIC DNA]</scope>
    <source>
        <strain evidence="8">RhyTen1mFocal</strain>
    </source>
</reference>
<evidence type="ECO:0000313" key="8">
    <source>
        <dbReference type="EMBL" id="KAJ3698160.1"/>
    </source>
</evidence>